<evidence type="ECO:0000313" key="9">
    <source>
        <dbReference type="EMBL" id="RKL33416.1"/>
    </source>
</evidence>
<feature type="region of interest" description="Disordered" evidence="6">
    <location>
        <begin position="339"/>
        <end position="363"/>
    </location>
</feature>
<evidence type="ECO:0000256" key="4">
    <source>
        <dbReference type="ARBA" id="ARBA00023136"/>
    </source>
</evidence>
<comment type="subcellular location">
    <subcellularLocation>
        <location evidence="1">Membrane</location>
        <topology evidence="1">Multi-pass membrane protein</topology>
    </subcellularLocation>
</comment>
<dbReference type="InterPro" id="IPR052337">
    <property type="entry name" value="SAT4-like"/>
</dbReference>
<dbReference type="InterPro" id="IPR049326">
    <property type="entry name" value="Rhodopsin_dom_fungi"/>
</dbReference>
<feature type="domain" description="Rhodopsin" evidence="8">
    <location>
        <begin position="148"/>
        <end position="267"/>
    </location>
</feature>
<evidence type="ECO:0000256" key="7">
    <source>
        <dbReference type="SAM" id="Phobius"/>
    </source>
</evidence>
<dbReference type="Pfam" id="PF20684">
    <property type="entry name" value="Fung_rhodopsin"/>
    <property type="match status" value="1"/>
</dbReference>
<keyword evidence="4 7" id="KW-0472">Membrane</keyword>
<gene>
    <name evidence="9" type="ORF">BFJ72_g9932</name>
</gene>
<feature type="transmembrane region" description="Helical" evidence="7">
    <location>
        <begin position="239"/>
        <end position="262"/>
    </location>
</feature>
<evidence type="ECO:0000256" key="3">
    <source>
        <dbReference type="ARBA" id="ARBA00022989"/>
    </source>
</evidence>
<reference evidence="9 10" key="1">
    <citation type="journal article" date="2018" name="Sci. Rep.">
        <title>Characterisation of pathogen-specific regions and novel effector candidates in Fusarium oxysporum f. sp. cepae.</title>
        <authorList>
            <person name="Armitage A.D."/>
            <person name="Taylor A."/>
            <person name="Sobczyk M.K."/>
            <person name="Baxter L."/>
            <person name="Greenfield B.P."/>
            <person name="Bates H.J."/>
            <person name="Wilson F."/>
            <person name="Jackson A.C."/>
            <person name="Ott S."/>
            <person name="Harrison R.J."/>
            <person name="Clarkson J.P."/>
        </authorList>
    </citation>
    <scope>NUCLEOTIDE SEQUENCE [LARGE SCALE GENOMIC DNA]</scope>
    <source>
        <strain evidence="9 10">Fp_A8</strain>
    </source>
</reference>
<evidence type="ECO:0000256" key="1">
    <source>
        <dbReference type="ARBA" id="ARBA00004141"/>
    </source>
</evidence>
<evidence type="ECO:0000259" key="8">
    <source>
        <dbReference type="Pfam" id="PF20684"/>
    </source>
</evidence>
<comment type="caution">
    <text evidence="9">The sequence shown here is derived from an EMBL/GenBank/DDBJ whole genome shotgun (WGS) entry which is preliminary data.</text>
</comment>
<name>A0A420SVU4_GIBIN</name>
<protein>
    <recommendedName>
        <fullName evidence="8">Rhodopsin domain-containing protein</fullName>
    </recommendedName>
</protein>
<dbReference type="PANTHER" id="PTHR33048">
    <property type="entry name" value="PTH11-LIKE INTEGRAL MEMBRANE PROTEIN (AFU_ORTHOLOGUE AFUA_5G11245)"/>
    <property type="match status" value="1"/>
</dbReference>
<sequence>MSTPPPPDPDAPLTGSASSVNRQGLVIIVWTCFTIATLFVSLRLFVRWHQNRRFLADDYWITWAWLCALTMAILQTEQMESLWYMTHLQAGRIAYDPKELEFHRSQITRWQFPIIKMFWIILWSVKASFLALFYTLVQPFPVIRRCCALTCSPPSDYFHGSCDSPQEQWRQTFNVVFSTTVDVVTDLMIMSLPIAVLPSLQLDRKKKIGLGIAFSLGIIIICVAVVRMTKVIVGNQVDLVGLAIWGAVETATALVVGSLPALKGLLTRGIKKYATSRSGRSDPADYGSGSAQRRRGQGSALTPRAIMVPDRIPLDDVHHSGQVDGGIYVHKNEIFTMATTRDDSSSQSDGDEVAIVRRAPRLE</sequence>
<feature type="transmembrane region" description="Helical" evidence="7">
    <location>
        <begin position="208"/>
        <end position="227"/>
    </location>
</feature>
<dbReference type="EMBL" id="MRDB01000040">
    <property type="protein sequence ID" value="RKL33416.1"/>
    <property type="molecule type" value="Genomic_DNA"/>
</dbReference>
<dbReference type="PANTHER" id="PTHR33048:SF162">
    <property type="entry name" value="SATRATOXIN BIOSYNTHESIS SC1 CLUSTER PROTEIN 4"/>
    <property type="match status" value="1"/>
</dbReference>
<keyword evidence="2 7" id="KW-0812">Transmembrane</keyword>
<evidence type="ECO:0000256" key="5">
    <source>
        <dbReference type="ARBA" id="ARBA00038359"/>
    </source>
</evidence>
<dbReference type="Proteomes" id="UP000283569">
    <property type="component" value="Unassembled WGS sequence"/>
</dbReference>
<dbReference type="AlphaFoldDB" id="A0A420SVU4"/>
<evidence type="ECO:0000256" key="2">
    <source>
        <dbReference type="ARBA" id="ARBA00022692"/>
    </source>
</evidence>
<evidence type="ECO:0000313" key="10">
    <source>
        <dbReference type="Proteomes" id="UP000283569"/>
    </source>
</evidence>
<dbReference type="GO" id="GO:0016020">
    <property type="term" value="C:membrane"/>
    <property type="evidence" value="ECO:0007669"/>
    <property type="project" value="UniProtKB-SubCell"/>
</dbReference>
<feature type="region of interest" description="Disordered" evidence="6">
    <location>
        <begin position="275"/>
        <end position="302"/>
    </location>
</feature>
<evidence type="ECO:0000256" key="6">
    <source>
        <dbReference type="SAM" id="MobiDB-lite"/>
    </source>
</evidence>
<accession>A0A420SVU4</accession>
<comment type="similarity">
    <text evidence="5">Belongs to the SAT4 family.</text>
</comment>
<organism evidence="9 10">
    <name type="scientific">Gibberella intermedia</name>
    <name type="common">Bulb rot disease fungus</name>
    <name type="synonym">Fusarium proliferatum</name>
    <dbReference type="NCBI Taxonomy" id="948311"/>
    <lineage>
        <taxon>Eukaryota</taxon>
        <taxon>Fungi</taxon>
        <taxon>Dikarya</taxon>
        <taxon>Ascomycota</taxon>
        <taxon>Pezizomycotina</taxon>
        <taxon>Sordariomycetes</taxon>
        <taxon>Hypocreomycetidae</taxon>
        <taxon>Hypocreales</taxon>
        <taxon>Nectriaceae</taxon>
        <taxon>Fusarium</taxon>
        <taxon>Fusarium fujikuroi species complex</taxon>
    </lineage>
</organism>
<feature type="transmembrane region" description="Helical" evidence="7">
    <location>
        <begin position="25"/>
        <end position="46"/>
    </location>
</feature>
<keyword evidence="3 7" id="KW-1133">Transmembrane helix</keyword>
<proteinExistence type="inferred from homology"/>
<feature type="transmembrane region" description="Helical" evidence="7">
    <location>
        <begin position="58"/>
        <end position="76"/>
    </location>
</feature>
<feature type="transmembrane region" description="Helical" evidence="7">
    <location>
        <begin position="117"/>
        <end position="137"/>
    </location>
</feature>